<dbReference type="GO" id="GO:0016491">
    <property type="term" value="F:oxidoreductase activity"/>
    <property type="evidence" value="ECO:0007669"/>
    <property type="project" value="InterPro"/>
</dbReference>
<evidence type="ECO:0000313" key="2">
    <source>
        <dbReference type="Proteomes" id="UP000199019"/>
    </source>
</evidence>
<reference evidence="2" key="1">
    <citation type="submission" date="2016-10" db="EMBL/GenBank/DDBJ databases">
        <authorList>
            <person name="Varghese N."/>
            <person name="Submissions S."/>
        </authorList>
    </citation>
    <scope>NUCLEOTIDE SEQUENCE [LARGE SCALE GENOMIC DNA]</scope>
    <source>
        <strain evidence="2">CGMCC 1.6963</strain>
    </source>
</reference>
<sequence length="132" mass="14782">MAVARFNRRVTNRVTTPVLRRLPGFGVVHHVGRRSGRPYRTPVNIFEVDGDYVVALTYGRETDWVRNVVAAGGCELEVRGRRVRCTAPRLEHDPTAGRIRLPERPVLRLLGVADFLRLTPLHDGRAGAPPRG</sequence>
<gene>
    <name evidence="1" type="ORF">SAMN05216199_2582</name>
</gene>
<dbReference type="STRING" id="587636.SAMN05216199_2582"/>
<dbReference type="EMBL" id="FOHB01000004">
    <property type="protein sequence ID" value="SES25438.1"/>
    <property type="molecule type" value="Genomic_DNA"/>
</dbReference>
<evidence type="ECO:0000313" key="1">
    <source>
        <dbReference type="EMBL" id="SES25438.1"/>
    </source>
</evidence>
<dbReference type="InterPro" id="IPR012349">
    <property type="entry name" value="Split_barrel_FMN-bd"/>
</dbReference>
<protein>
    <submittedName>
        <fullName evidence="1">Deazaflavin-dependent oxidoreductase, nitroreductase family</fullName>
    </submittedName>
</protein>
<dbReference type="Pfam" id="PF04075">
    <property type="entry name" value="F420H2_quin_red"/>
    <property type="match status" value="1"/>
</dbReference>
<keyword evidence="2" id="KW-1185">Reference proteome</keyword>
<name>A0A1H9VV81_9MICO</name>
<dbReference type="NCBIfam" id="TIGR00026">
    <property type="entry name" value="hi_GC_TIGR00026"/>
    <property type="match status" value="1"/>
</dbReference>
<dbReference type="AlphaFoldDB" id="A0A1H9VV81"/>
<organism evidence="1 2">
    <name type="scientific">Pedococcus cremeus</name>
    <dbReference type="NCBI Taxonomy" id="587636"/>
    <lineage>
        <taxon>Bacteria</taxon>
        <taxon>Bacillati</taxon>
        <taxon>Actinomycetota</taxon>
        <taxon>Actinomycetes</taxon>
        <taxon>Micrococcales</taxon>
        <taxon>Intrasporangiaceae</taxon>
        <taxon>Pedococcus</taxon>
    </lineage>
</organism>
<dbReference type="Proteomes" id="UP000199019">
    <property type="component" value="Unassembled WGS sequence"/>
</dbReference>
<dbReference type="Gene3D" id="2.30.110.10">
    <property type="entry name" value="Electron Transport, Fmn-binding Protein, Chain A"/>
    <property type="match status" value="1"/>
</dbReference>
<proteinExistence type="predicted"/>
<dbReference type="InterPro" id="IPR004378">
    <property type="entry name" value="F420H2_quin_Rdtase"/>
</dbReference>
<accession>A0A1H9VV81</accession>